<name>A0A6L7ESV9_9ACTN</name>
<feature type="compositionally biased region" description="Low complexity" evidence="1">
    <location>
        <begin position="32"/>
        <end position="44"/>
    </location>
</feature>
<accession>A0A6L7ESV9</accession>
<reference evidence="2 3" key="1">
    <citation type="submission" date="2019-12" db="EMBL/GenBank/DDBJ databases">
        <authorList>
            <person name="Kun Z."/>
        </authorList>
    </citation>
    <scope>NUCLEOTIDE SEQUENCE [LARGE SCALE GENOMIC DNA]</scope>
    <source>
        <strain evidence="2 3">YIM 123512</strain>
    </source>
</reference>
<proteinExistence type="predicted"/>
<keyword evidence="3" id="KW-1185">Reference proteome</keyword>
<feature type="region of interest" description="Disordered" evidence="1">
    <location>
        <begin position="28"/>
        <end position="53"/>
    </location>
</feature>
<organism evidence="2 3">
    <name type="scientific">Nocardioides flavescens</name>
    <dbReference type="NCBI Taxonomy" id="2691959"/>
    <lineage>
        <taxon>Bacteria</taxon>
        <taxon>Bacillati</taxon>
        <taxon>Actinomycetota</taxon>
        <taxon>Actinomycetes</taxon>
        <taxon>Propionibacteriales</taxon>
        <taxon>Nocardioidaceae</taxon>
        <taxon>Nocardioides</taxon>
    </lineage>
</organism>
<evidence type="ECO:0000313" key="2">
    <source>
        <dbReference type="EMBL" id="MXG88628.1"/>
    </source>
</evidence>
<dbReference type="AlphaFoldDB" id="A0A6L7ESV9"/>
<evidence type="ECO:0000313" key="3">
    <source>
        <dbReference type="Proteomes" id="UP000473325"/>
    </source>
</evidence>
<dbReference type="RefSeq" id="WP_160875254.1">
    <property type="nucleotide sequence ID" value="NZ_WUEK01000002.1"/>
</dbReference>
<sequence length="232" mass="24297">MSRSLRTLLAVVAVVAVVIVALRLAGGDDETGASSSEDASSAPATVPPLPEDAPAEGLYVLSTVTDDGLVEVQTWLRSAQPVSELTLTTSDPDLAPGGVESLDLVVRSMENKVLARRDSVGTNPQRVRLRSPATDLYFSYTIDGGLSDATETVEGRGLVRVLGMDVSYDGEAGTVRRVIEVPGDVLSVACLKPKEDFDASPRPCGAATEDGGWAVDLTGADRQDRLLASIES</sequence>
<gene>
    <name evidence="2" type="ORF">GRQ65_03595</name>
</gene>
<dbReference type="Proteomes" id="UP000473325">
    <property type="component" value="Unassembled WGS sequence"/>
</dbReference>
<evidence type="ECO:0000256" key="1">
    <source>
        <dbReference type="SAM" id="MobiDB-lite"/>
    </source>
</evidence>
<comment type="caution">
    <text evidence="2">The sequence shown here is derived from an EMBL/GenBank/DDBJ whole genome shotgun (WGS) entry which is preliminary data.</text>
</comment>
<dbReference type="EMBL" id="WUEK01000002">
    <property type="protein sequence ID" value="MXG88628.1"/>
    <property type="molecule type" value="Genomic_DNA"/>
</dbReference>
<protein>
    <submittedName>
        <fullName evidence="2">Uncharacterized protein</fullName>
    </submittedName>
</protein>